<protein>
    <recommendedName>
        <fullName evidence="4 13">Nucleoside diphosphate kinase</fullName>
        <shortName evidence="13">NDK</shortName>
        <shortName evidence="13">NDP kinase</shortName>
        <ecNumber evidence="3 13">2.7.4.6</ecNumber>
    </recommendedName>
    <alternativeName>
        <fullName evidence="13">Nucleoside-2-P kinase</fullName>
    </alternativeName>
</protein>
<keyword evidence="5 13" id="KW-0597">Phosphoprotein</keyword>
<evidence type="ECO:0000256" key="8">
    <source>
        <dbReference type="ARBA" id="ARBA00022741"/>
    </source>
</evidence>
<dbReference type="PROSITE" id="PS51374">
    <property type="entry name" value="NDPK_LIKE"/>
    <property type="match status" value="1"/>
</dbReference>
<evidence type="ECO:0000256" key="14">
    <source>
        <dbReference type="PROSITE-ProRule" id="PRU00706"/>
    </source>
</evidence>
<dbReference type="EC" id="2.7.4.6" evidence="3 13"/>
<evidence type="ECO:0000256" key="9">
    <source>
        <dbReference type="ARBA" id="ARBA00022777"/>
    </source>
</evidence>
<comment type="similarity">
    <text evidence="2 13 14 15">Belongs to the NDK family.</text>
</comment>
<dbReference type="InterPro" id="IPR023005">
    <property type="entry name" value="Nucleoside_diP_kinase_AS"/>
</dbReference>
<gene>
    <name evidence="13 18" type="primary">ndk</name>
    <name evidence="18" type="ORF">H1016_03565</name>
</gene>
<comment type="function">
    <text evidence="13">Major role in the synthesis of nucleoside triphosphates other than ATP. The ATP gamma phosphate is transferred to the NDP beta phosphate via a ping-pong mechanism, using a phosphorylated active-site intermediate.</text>
</comment>
<evidence type="ECO:0000256" key="10">
    <source>
        <dbReference type="ARBA" id="ARBA00022840"/>
    </source>
</evidence>
<evidence type="ECO:0000256" key="5">
    <source>
        <dbReference type="ARBA" id="ARBA00022553"/>
    </source>
</evidence>
<evidence type="ECO:0000256" key="7">
    <source>
        <dbReference type="ARBA" id="ARBA00022723"/>
    </source>
</evidence>
<dbReference type="GO" id="GO:0006241">
    <property type="term" value="P:CTP biosynthetic process"/>
    <property type="evidence" value="ECO:0007669"/>
    <property type="project" value="UniProtKB-UniRule"/>
</dbReference>
<feature type="binding site" evidence="13 14">
    <location>
        <position position="93"/>
    </location>
    <ligand>
        <name>ATP</name>
        <dbReference type="ChEBI" id="CHEBI:30616"/>
    </ligand>
</feature>
<dbReference type="HAMAP" id="MF_00451">
    <property type="entry name" value="NDP_kinase"/>
    <property type="match status" value="1"/>
</dbReference>
<dbReference type="AlphaFoldDB" id="A0A832XJH0"/>
<organism evidence="18 19">
    <name type="scientific">Candidatus Naiadarchaeum limnaeum</name>
    <dbReference type="NCBI Taxonomy" id="2756139"/>
    <lineage>
        <taxon>Archaea</taxon>
        <taxon>Candidatus Undinarchaeota</taxon>
        <taxon>Candidatus Undinarchaeia</taxon>
        <taxon>Candidatus Naiadarchaeales</taxon>
        <taxon>Candidatus Naiadarchaeaceae</taxon>
        <taxon>Candidatus Naiadarchaeum</taxon>
    </lineage>
</organism>
<keyword evidence="9 13" id="KW-0418">Kinase</keyword>
<feature type="binding site" evidence="13 14">
    <location>
        <position position="11"/>
    </location>
    <ligand>
        <name>ATP</name>
        <dbReference type="ChEBI" id="CHEBI:30616"/>
    </ligand>
</feature>
<sequence length="141" mass="16017">MAKERTFVMIKPDGIRKKLIGEILHRIEKSGLKIVAGKLIKIQWQKAERLYAEHKKKRFYKGLLKFALSGPCFVAVVQGANAIKRTRALCGATDPQKAKRGTIRGDFGTKLPFNVIHASDSPKSAKREIRIFFNPREIVMR</sequence>
<dbReference type="PANTHER" id="PTHR11349">
    <property type="entry name" value="NUCLEOSIDE DIPHOSPHATE KINASE"/>
    <property type="match status" value="1"/>
</dbReference>
<feature type="binding site" evidence="13 14">
    <location>
        <position position="87"/>
    </location>
    <ligand>
        <name>ATP</name>
        <dbReference type="ChEBI" id="CHEBI:30616"/>
    </ligand>
</feature>
<evidence type="ECO:0000256" key="13">
    <source>
        <dbReference type="HAMAP-Rule" id="MF_00451"/>
    </source>
</evidence>
<accession>A0A832XJH0</accession>
<dbReference type="SMART" id="SM00562">
    <property type="entry name" value="NDK"/>
    <property type="match status" value="1"/>
</dbReference>
<keyword evidence="8 13" id="KW-0547">Nucleotide-binding</keyword>
<comment type="catalytic activity">
    <reaction evidence="13 16">
        <text>a 2'-deoxyribonucleoside 5'-diphosphate + ATP = a 2'-deoxyribonucleoside 5'-triphosphate + ADP</text>
        <dbReference type="Rhea" id="RHEA:44640"/>
        <dbReference type="ChEBI" id="CHEBI:30616"/>
        <dbReference type="ChEBI" id="CHEBI:61560"/>
        <dbReference type="ChEBI" id="CHEBI:73316"/>
        <dbReference type="ChEBI" id="CHEBI:456216"/>
        <dbReference type="EC" id="2.7.4.6"/>
    </reaction>
</comment>
<name>A0A832XJH0_9ARCH</name>
<evidence type="ECO:0000256" key="6">
    <source>
        <dbReference type="ARBA" id="ARBA00022679"/>
    </source>
</evidence>
<dbReference type="PRINTS" id="PR01243">
    <property type="entry name" value="NUCDPKINASE"/>
</dbReference>
<dbReference type="Proteomes" id="UP000646946">
    <property type="component" value="Unassembled WGS sequence"/>
</dbReference>
<feature type="binding site" evidence="13 14">
    <location>
        <position position="59"/>
    </location>
    <ligand>
        <name>ATP</name>
        <dbReference type="ChEBI" id="CHEBI:30616"/>
    </ligand>
</feature>
<feature type="domain" description="Nucleoside diphosphate kinase-like" evidence="17">
    <location>
        <begin position="3"/>
        <end position="140"/>
    </location>
</feature>
<keyword evidence="19" id="KW-1185">Reference proteome</keyword>
<keyword evidence="12 13" id="KW-0546">Nucleotide metabolism</keyword>
<evidence type="ECO:0000256" key="4">
    <source>
        <dbReference type="ARBA" id="ARBA00017632"/>
    </source>
</evidence>
<dbReference type="Gene3D" id="3.30.70.141">
    <property type="entry name" value="Nucleoside diphosphate kinase-like domain"/>
    <property type="match status" value="1"/>
</dbReference>
<dbReference type="PROSITE" id="PS00469">
    <property type="entry name" value="NDPK"/>
    <property type="match status" value="1"/>
</dbReference>
<keyword evidence="7 13" id="KW-0479">Metal-binding</keyword>
<dbReference type="GO" id="GO:0005737">
    <property type="term" value="C:cytoplasm"/>
    <property type="evidence" value="ECO:0007669"/>
    <property type="project" value="UniProtKB-SubCell"/>
</dbReference>
<evidence type="ECO:0000313" key="18">
    <source>
        <dbReference type="EMBL" id="HIK00592.1"/>
    </source>
</evidence>
<proteinExistence type="inferred from homology"/>
<dbReference type="FunFam" id="3.30.70.141:FF:000003">
    <property type="entry name" value="Nucleoside diphosphate kinase"/>
    <property type="match status" value="1"/>
</dbReference>
<keyword evidence="10 13" id="KW-0067">ATP-binding</keyword>
<evidence type="ECO:0000256" key="15">
    <source>
        <dbReference type="RuleBase" id="RU004011"/>
    </source>
</evidence>
<dbReference type="GO" id="GO:0006183">
    <property type="term" value="P:GTP biosynthetic process"/>
    <property type="evidence" value="ECO:0007669"/>
    <property type="project" value="UniProtKB-UniRule"/>
</dbReference>
<dbReference type="InterPro" id="IPR036850">
    <property type="entry name" value="NDK-like_dom_sf"/>
</dbReference>
<dbReference type="NCBIfam" id="NF001908">
    <property type="entry name" value="PRK00668.1"/>
    <property type="match status" value="1"/>
</dbReference>
<dbReference type="Pfam" id="PF00334">
    <property type="entry name" value="NDK"/>
    <property type="match status" value="1"/>
</dbReference>
<dbReference type="SUPFAM" id="SSF54919">
    <property type="entry name" value="Nucleoside diphosphate kinase, NDK"/>
    <property type="match status" value="1"/>
</dbReference>
<evidence type="ECO:0000256" key="11">
    <source>
        <dbReference type="ARBA" id="ARBA00022842"/>
    </source>
</evidence>
<dbReference type="EMBL" id="DVAB01000029">
    <property type="protein sequence ID" value="HIK00592.1"/>
    <property type="molecule type" value="Genomic_DNA"/>
</dbReference>
<dbReference type="GO" id="GO:0005524">
    <property type="term" value="F:ATP binding"/>
    <property type="evidence" value="ECO:0007669"/>
    <property type="project" value="UniProtKB-UniRule"/>
</dbReference>
<feature type="active site" description="Pros-phosphohistidine intermediate" evidence="13 14">
    <location>
        <position position="117"/>
    </location>
</feature>
<evidence type="ECO:0000256" key="16">
    <source>
        <dbReference type="RuleBase" id="RU004013"/>
    </source>
</evidence>
<keyword evidence="13" id="KW-0963">Cytoplasm</keyword>
<evidence type="ECO:0000256" key="12">
    <source>
        <dbReference type="ARBA" id="ARBA00023080"/>
    </source>
</evidence>
<evidence type="ECO:0000256" key="1">
    <source>
        <dbReference type="ARBA" id="ARBA00001946"/>
    </source>
</evidence>
<keyword evidence="11 13" id="KW-0460">Magnesium</keyword>
<feature type="binding site" evidence="13 14">
    <location>
        <position position="104"/>
    </location>
    <ligand>
        <name>ATP</name>
        <dbReference type="ChEBI" id="CHEBI:30616"/>
    </ligand>
</feature>
<evidence type="ECO:0000313" key="19">
    <source>
        <dbReference type="Proteomes" id="UP000646946"/>
    </source>
</evidence>
<dbReference type="InterPro" id="IPR001564">
    <property type="entry name" value="Nucleoside_diP_kinase"/>
</dbReference>
<comment type="subcellular location">
    <subcellularLocation>
        <location evidence="13">Cytoplasm</location>
    </subcellularLocation>
</comment>
<comment type="catalytic activity">
    <reaction evidence="13">
        <text>a ribonucleoside 5'-diphosphate + ATP = a ribonucleoside 5'-triphosphate + ADP</text>
        <dbReference type="Rhea" id="RHEA:18113"/>
        <dbReference type="ChEBI" id="CHEBI:30616"/>
        <dbReference type="ChEBI" id="CHEBI:57930"/>
        <dbReference type="ChEBI" id="CHEBI:61557"/>
        <dbReference type="ChEBI" id="CHEBI:456216"/>
        <dbReference type="EC" id="2.7.4.6"/>
    </reaction>
</comment>
<evidence type="ECO:0000256" key="2">
    <source>
        <dbReference type="ARBA" id="ARBA00008142"/>
    </source>
</evidence>
<dbReference type="GO" id="GO:0004550">
    <property type="term" value="F:nucleoside diphosphate kinase activity"/>
    <property type="evidence" value="ECO:0007669"/>
    <property type="project" value="UniProtKB-UniRule"/>
</dbReference>
<comment type="cofactor">
    <cofactor evidence="1 13">
        <name>Mg(2+)</name>
        <dbReference type="ChEBI" id="CHEBI:18420"/>
    </cofactor>
</comment>
<reference evidence="18 19" key="1">
    <citation type="journal article" name="Nat. Commun.">
        <title>Undinarchaeota illuminate DPANN phylogeny and the impact of gene transfer on archaeal evolution.</title>
        <authorList>
            <person name="Dombrowski N."/>
            <person name="Williams T.A."/>
            <person name="Sun J."/>
            <person name="Woodcroft B.J."/>
            <person name="Lee J.H."/>
            <person name="Minh B.Q."/>
            <person name="Rinke C."/>
            <person name="Spang A."/>
        </authorList>
    </citation>
    <scope>NUCLEOTIDE SEQUENCE [LARGE SCALE GENOMIC DNA]</scope>
    <source>
        <strain evidence="18">MAG_bin1129</strain>
    </source>
</reference>
<dbReference type="InterPro" id="IPR034907">
    <property type="entry name" value="NDK-like_dom"/>
</dbReference>
<dbReference type="GO" id="GO:0006228">
    <property type="term" value="P:UTP biosynthetic process"/>
    <property type="evidence" value="ECO:0007669"/>
    <property type="project" value="UniProtKB-UniRule"/>
</dbReference>
<evidence type="ECO:0000259" key="17">
    <source>
        <dbReference type="SMART" id="SM00562"/>
    </source>
</evidence>
<dbReference type="CDD" id="cd04413">
    <property type="entry name" value="NDPk_I"/>
    <property type="match status" value="1"/>
</dbReference>
<dbReference type="GO" id="GO:0046872">
    <property type="term" value="F:metal ion binding"/>
    <property type="evidence" value="ECO:0007669"/>
    <property type="project" value="UniProtKB-KW"/>
</dbReference>
<feature type="binding site" evidence="13 14">
    <location>
        <position position="114"/>
    </location>
    <ligand>
        <name>ATP</name>
        <dbReference type="ChEBI" id="CHEBI:30616"/>
    </ligand>
</feature>
<comment type="caution">
    <text evidence="18">The sequence shown here is derived from an EMBL/GenBank/DDBJ whole genome shotgun (WGS) entry which is preliminary data.</text>
</comment>
<evidence type="ECO:0000256" key="3">
    <source>
        <dbReference type="ARBA" id="ARBA00012966"/>
    </source>
</evidence>
<keyword evidence="6 13" id="KW-0808">Transferase</keyword>